<accession>A0A376AAR9</accession>
<dbReference type="EMBL" id="UEYP01000015">
    <property type="protein sequence ID" value="SSC64896.1"/>
    <property type="molecule type" value="Genomic_DNA"/>
</dbReference>
<organism evidence="1 2">
    <name type="scientific">Ciceribacter selenitireducens ATCC BAA-1503</name>
    <dbReference type="NCBI Taxonomy" id="1336235"/>
    <lineage>
        <taxon>Bacteria</taxon>
        <taxon>Pseudomonadati</taxon>
        <taxon>Pseudomonadota</taxon>
        <taxon>Alphaproteobacteria</taxon>
        <taxon>Hyphomicrobiales</taxon>
        <taxon>Rhizobiaceae</taxon>
        <taxon>Ciceribacter</taxon>
    </lineage>
</organism>
<name>A0A376AAR9_9HYPH</name>
<protein>
    <submittedName>
        <fullName evidence="1">Uncharacterized protein</fullName>
    </submittedName>
</protein>
<sequence length="55" mass="6621">MSICIRACNRRKPLASRFRQSMDRSISSWFRSRRPDCRVPRSRTILLRTHYPKAV</sequence>
<proteinExistence type="predicted"/>
<reference evidence="2" key="1">
    <citation type="submission" date="2018-07" db="EMBL/GenBank/DDBJ databases">
        <authorList>
            <person name="Peiro R."/>
            <person name="Begona"/>
            <person name="Cbmso G."/>
            <person name="Lopez M."/>
            <person name="Gonzalez S."/>
        </authorList>
    </citation>
    <scope>NUCLEOTIDE SEQUENCE [LARGE SCALE GENOMIC DNA]</scope>
</reference>
<evidence type="ECO:0000313" key="2">
    <source>
        <dbReference type="Proteomes" id="UP000254764"/>
    </source>
</evidence>
<gene>
    <name evidence="1" type="ORF">RHIZ70_604</name>
</gene>
<keyword evidence="2" id="KW-1185">Reference proteome</keyword>
<dbReference type="AlphaFoldDB" id="A0A376AAR9"/>
<evidence type="ECO:0000313" key="1">
    <source>
        <dbReference type="EMBL" id="SSC64896.1"/>
    </source>
</evidence>
<dbReference type="Proteomes" id="UP000254764">
    <property type="component" value="Unassembled WGS sequence"/>
</dbReference>